<keyword evidence="4 14" id="KW-0235">DNA replication</keyword>
<evidence type="ECO:0000256" key="9">
    <source>
        <dbReference type="ARBA" id="ARBA00023016"/>
    </source>
</evidence>
<dbReference type="PANTHER" id="PTHR43096">
    <property type="entry name" value="DNAJ HOMOLOG 1, MITOCHONDRIAL-RELATED"/>
    <property type="match status" value="1"/>
</dbReference>
<proteinExistence type="inferred from homology"/>
<evidence type="ECO:0000259" key="16">
    <source>
        <dbReference type="PROSITE" id="PS50076"/>
    </source>
</evidence>
<dbReference type="InterPro" id="IPR018253">
    <property type="entry name" value="DnaJ_domain_CS"/>
</dbReference>
<feature type="zinc finger region" description="CR-type" evidence="15">
    <location>
        <begin position="151"/>
        <end position="228"/>
    </location>
</feature>
<dbReference type="SUPFAM" id="SSF46565">
    <property type="entry name" value="Chaperone J-domain"/>
    <property type="match status" value="1"/>
</dbReference>
<dbReference type="PROSITE" id="PS51188">
    <property type="entry name" value="ZF_CR"/>
    <property type="match status" value="1"/>
</dbReference>
<feature type="binding site" evidence="14">
    <location>
        <position position="164"/>
    </location>
    <ligand>
        <name>Zn(2+)</name>
        <dbReference type="ChEBI" id="CHEBI:29105"/>
        <label>1</label>
    </ligand>
</feature>
<feature type="repeat" description="CXXCXGXG motif" evidence="14">
    <location>
        <begin position="180"/>
        <end position="187"/>
    </location>
</feature>
<dbReference type="InterPro" id="IPR036869">
    <property type="entry name" value="J_dom_sf"/>
</dbReference>
<dbReference type="Gene3D" id="2.60.260.20">
    <property type="entry name" value="Urease metallochaperone UreE, N-terminal domain"/>
    <property type="match status" value="2"/>
</dbReference>
<evidence type="ECO:0000256" key="7">
    <source>
        <dbReference type="ARBA" id="ARBA00022771"/>
    </source>
</evidence>
<dbReference type="PROSITE" id="PS00636">
    <property type="entry name" value="DNAJ_1"/>
    <property type="match status" value="1"/>
</dbReference>
<dbReference type="FunFam" id="2.10.230.10:FF:000002">
    <property type="entry name" value="Molecular chaperone DnaJ"/>
    <property type="match status" value="1"/>
</dbReference>
<feature type="binding site" evidence="14">
    <location>
        <position position="205"/>
    </location>
    <ligand>
        <name>Zn(2+)</name>
        <dbReference type="ChEBI" id="CHEBI:29105"/>
        <label>2</label>
    </ligand>
</feature>
<feature type="binding site" evidence="14">
    <location>
        <position position="183"/>
    </location>
    <ligand>
        <name>Zn(2+)</name>
        <dbReference type="ChEBI" id="CHEBI:29105"/>
        <label>2</label>
    </ligand>
</feature>
<keyword evidence="3 14" id="KW-0963">Cytoplasm</keyword>
<dbReference type="HAMAP" id="MF_01152">
    <property type="entry name" value="DnaJ"/>
    <property type="match status" value="1"/>
</dbReference>
<name>A0Q7E9_FRATN</name>
<dbReference type="GO" id="GO:0042026">
    <property type="term" value="P:protein refolding"/>
    <property type="evidence" value="ECO:0007669"/>
    <property type="project" value="TreeGrafter"/>
</dbReference>
<keyword evidence="10 14" id="KW-0143">Chaperone</keyword>
<dbReference type="Pfam" id="PF00684">
    <property type="entry name" value="DnaJ_CXXCXGXG"/>
    <property type="match status" value="1"/>
</dbReference>
<evidence type="ECO:0000256" key="5">
    <source>
        <dbReference type="ARBA" id="ARBA00022723"/>
    </source>
</evidence>
<comment type="similarity">
    <text evidence="12 14">Belongs to the DnaJ family.</text>
</comment>
<dbReference type="SUPFAM" id="SSF49493">
    <property type="entry name" value="HSP40/DnaJ peptide-binding domain"/>
    <property type="match status" value="2"/>
</dbReference>
<feature type="binding site" evidence="14">
    <location>
        <position position="180"/>
    </location>
    <ligand>
        <name>Zn(2+)</name>
        <dbReference type="ChEBI" id="CHEBI:29105"/>
        <label>2</label>
    </ligand>
</feature>
<dbReference type="KEGG" id="ftn:FTN_1283"/>
<evidence type="ECO:0000313" key="18">
    <source>
        <dbReference type="EMBL" id="ABK90164.1"/>
    </source>
</evidence>
<dbReference type="PRINTS" id="PR00625">
    <property type="entry name" value="JDOMAIN"/>
</dbReference>
<feature type="binding site" evidence="14">
    <location>
        <position position="167"/>
    </location>
    <ligand>
        <name>Zn(2+)</name>
        <dbReference type="ChEBI" id="CHEBI:29105"/>
        <label>1</label>
    </ligand>
</feature>
<dbReference type="NCBIfam" id="NF008035">
    <property type="entry name" value="PRK10767.1"/>
    <property type="match status" value="1"/>
</dbReference>
<reference evidence="19" key="1">
    <citation type="journal article" date="2007" name="Genome Biol.">
        <title>Comparison of Francisella tularensis genomes reveals evolutionary events associated with the emergence of human pathogenic strains.</title>
        <authorList>
            <person name="Rohmer L."/>
            <person name="Fong C."/>
            <person name="Abmayr S."/>
            <person name="Wasnick M."/>
            <person name="Larson Freeman T.J."/>
            <person name="Radey M."/>
            <person name="Guina T."/>
            <person name="Svensson K."/>
            <person name="Hayden H.S."/>
            <person name="Jacobs M."/>
            <person name="Gallagher L.A."/>
            <person name="Manoil C."/>
            <person name="Ernst R.K."/>
            <person name="Drees B."/>
            <person name="Buckley D."/>
            <person name="Haugen E."/>
            <person name="Bovee D."/>
            <person name="Zhou Y."/>
            <person name="Chang J."/>
            <person name="Levy R."/>
            <person name="Lim R."/>
            <person name="Gillett W."/>
            <person name="Guenthener D."/>
            <person name="Kang A."/>
            <person name="Shaffer S.A."/>
            <person name="Taylor G."/>
            <person name="Chen J."/>
            <person name="Gallis B."/>
            <person name="D'Argenio D.A."/>
            <person name="Forsman M."/>
            <person name="Olson M.V."/>
            <person name="Goodlett D.R."/>
            <person name="Kaul R."/>
            <person name="Miller S.I."/>
            <person name="Brittnacher M.J."/>
        </authorList>
    </citation>
    <scope>NUCLEOTIDE SEQUENCE [LARGE SCALE GENOMIC DNA]</scope>
    <source>
        <strain evidence="19">U112</strain>
    </source>
</reference>
<evidence type="ECO:0000256" key="3">
    <source>
        <dbReference type="ARBA" id="ARBA00022490"/>
    </source>
</evidence>
<gene>
    <name evidence="14 18" type="primary">dnaJ</name>
    <name evidence="18" type="ordered locus">FTN_1283</name>
</gene>
<dbReference type="EMBL" id="CP000439">
    <property type="protein sequence ID" value="ABK90164.1"/>
    <property type="molecule type" value="Genomic_DNA"/>
</dbReference>
<dbReference type="SUPFAM" id="SSF57938">
    <property type="entry name" value="DnaJ/Hsp40 cysteine-rich domain"/>
    <property type="match status" value="1"/>
</dbReference>
<feature type="domain" description="CR-type" evidence="17">
    <location>
        <begin position="151"/>
        <end position="228"/>
    </location>
</feature>
<dbReference type="PROSITE" id="PS50076">
    <property type="entry name" value="DNAJ_2"/>
    <property type="match status" value="1"/>
</dbReference>
<feature type="binding site" evidence="14">
    <location>
        <position position="219"/>
    </location>
    <ligand>
        <name>Zn(2+)</name>
        <dbReference type="ChEBI" id="CHEBI:29105"/>
        <label>1</label>
    </ligand>
</feature>
<dbReference type="FunFam" id="2.60.260.20:FF:000004">
    <property type="entry name" value="Molecular chaperone DnaJ"/>
    <property type="match status" value="1"/>
</dbReference>
<comment type="domain">
    <text evidence="14">The J domain is necessary and sufficient to stimulate DnaK ATPase activity. Zinc center 1 plays an important role in the autonomous, DnaK-independent chaperone activity of DnaJ. Zinc center 2 is essential for interaction with DnaK and for DnaJ activity.</text>
</comment>
<comment type="subcellular location">
    <subcellularLocation>
        <location evidence="1 14">Cytoplasm</location>
    </subcellularLocation>
</comment>
<evidence type="ECO:0000256" key="8">
    <source>
        <dbReference type="ARBA" id="ARBA00022833"/>
    </source>
</evidence>
<evidence type="ECO:0000256" key="14">
    <source>
        <dbReference type="HAMAP-Rule" id="MF_01152"/>
    </source>
</evidence>
<evidence type="ECO:0000259" key="17">
    <source>
        <dbReference type="PROSITE" id="PS51188"/>
    </source>
</evidence>
<evidence type="ECO:0000256" key="6">
    <source>
        <dbReference type="ARBA" id="ARBA00022737"/>
    </source>
</evidence>
<dbReference type="Proteomes" id="UP000000762">
    <property type="component" value="Chromosome"/>
</dbReference>
<dbReference type="GO" id="GO:0009408">
    <property type="term" value="P:response to heat"/>
    <property type="evidence" value="ECO:0007669"/>
    <property type="project" value="InterPro"/>
</dbReference>
<evidence type="ECO:0000256" key="10">
    <source>
        <dbReference type="ARBA" id="ARBA00023186"/>
    </source>
</evidence>
<dbReference type="PANTHER" id="PTHR43096:SF48">
    <property type="entry name" value="CHAPERONE PROTEIN DNAJ"/>
    <property type="match status" value="1"/>
</dbReference>
<feature type="repeat" description="CXXCXGXG motif" evidence="14">
    <location>
        <begin position="164"/>
        <end position="171"/>
    </location>
</feature>
<dbReference type="GO" id="GO:0031072">
    <property type="term" value="F:heat shock protein binding"/>
    <property type="evidence" value="ECO:0007669"/>
    <property type="project" value="InterPro"/>
</dbReference>
<dbReference type="GO" id="GO:0051082">
    <property type="term" value="F:unfolded protein binding"/>
    <property type="evidence" value="ECO:0007669"/>
    <property type="project" value="UniProtKB-UniRule"/>
</dbReference>
<evidence type="ECO:0000256" key="12">
    <source>
        <dbReference type="ARBA" id="ARBA00061004"/>
    </source>
</evidence>
<dbReference type="InterPro" id="IPR012724">
    <property type="entry name" value="DnaJ"/>
</dbReference>
<evidence type="ECO:0000256" key="2">
    <source>
        <dbReference type="ARBA" id="ARBA00011738"/>
    </source>
</evidence>
<dbReference type="InterPro" id="IPR001305">
    <property type="entry name" value="HSP_DnaJ_Cys-rich_dom"/>
</dbReference>
<evidence type="ECO:0000256" key="15">
    <source>
        <dbReference type="PROSITE-ProRule" id="PRU00546"/>
    </source>
</evidence>
<dbReference type="Gene3D" id="2.10.230.10">
    <property type="entry name" value="Heat shock protein DnaJ, cysteine-rich domain"/>
    <property type="match status" value="1"/>
</dbReference>
<keyword evidence="8 14" id="KW-0862">Zinc</keyword>
<dbReference type="InterPro" id="IPR036410">
    <property type="entry name" value="HSP_DnaJ_Cys-rich_dom_sf"/>
</dbReference>
<dbReference type="NCBIfam" id="TIGR02349">
    <property type="entry name" value="DnaJ_bact"/>
    <property type="match status" value="1"/>
</dbReference>
<evidence type="ECO:0000256" key="11">
    <source>
        <dbReference type="ARBA" id="ARBA00053423"/>
    </source>
</evidence>
<evidence type="ECO:0000313" key="19">
    <source>
        <dbReference type="Proteomes" id="UP000000762"/>
    </source>
</evidence>
<dbReference type="Pfam" id="PF00226">
    <property type="entry name" value="DnaJ"/>
    <property type="match status" value="1"/>
</dbReference>
<dbReference type="FunFam" id="1.10.287.110:FF:000034">
    <property type="entry name" value="Chaperone protein DnaJ"/>
    <property type="match status" value="1"/>
</dbReference>
<dbReference type="InterPro" id="IPR001623">
    <property type="entry name" value="DnaJ_domain"/>
</dbReference>
<evidence type="ECO:0000256" key="4">
    <source>
        <dbReference type="ARBA" id="ARBA00022705"/>
    </source>
</evidence>
<dbReference type="InterPro" id="IPR008971">
    <property type="entry name" value="HSP40/DnaJ_pept-bd"/>
</dbReference>
<protein>
    <recommendedName>
        <fullName evidence="13 14">Chaperone protein DnaJ</fullName>
    </recommendedName>
</protein>
<feature type="domain" description="J" evidence="16">
    <location>
        <begin position="26"/>
        <end position="91"/>
    </location>
</feature>
<dbReference type="CDD" id="cd10719">
    <property type="entry name" value="DnaJ_zf"/>
    <property type="match status" value="1"/>
</dbReference>
<accession>A0Q7E9</accession>
<evidence type="ECO:0000256" key="13">
    <source>
        <dbReference type="ARBA" id="ARBA00067609"/>
    </source>
</evidence>
<feature type="repeat" description="CXXCXGXG motif" evidence="14">
    <location>
        <begin position="202"/>
        <end position="209"/>
    </location>
</feature>
<keyword evidence="19" id="KW-1185">Reference proteome</keyword>
<keyword evidence="5 14" id="KW-0479">Metal-binding</keyword>
<keyword evidence="6 14" id="KW-0677">Repeat</keyword>
<dbReference type="GO" id="GO:0006260">
    <property type="term" value="P:DNA replication"/>
    <property type="evidence" value="ECO:0007669"/>
    <property type="project" value="UniProtKB-KW"/>
</dbReference>
<sequence length="395" mass="44161">MVYPHFSFCYNGLSKIFRLSKMQQKCYYEILNVSKTASGVEIKRAYRKLAMKYHPDRNPGDKEAEIKFKEISEAYEILSDDSKRSRYDQFGHAGVNQQSGFGGAGGFGGFEDIFDTFFGGGTSRGSNRSRAARGSDLEYTLEITLEEAFFGVEKEITIPRMESCDSCDGTGSKSRSKTTCHACHGQGTIRRQQGFFAFEQTCPVCNGSGYSITDPCDACYGNGKVKKQKTLKVKIPEGVDNGDRIRLQGEGDSGSNGAMSGDLYVQIIIKEHKIFERRDINLYCEMPISFTKACLGGDIKVPTLDGEVVLKVVPETQTGKVFRLREKGMKSLRGHRRGDLLCKVVVETPVNLSAEQKELLEKFADSLGEDYQSKHAPKSKTWFDNVKDYAKKFFE</sequence>
<dbReference type="Gene3D" id="1.10.287.110">
    <property type="entry name" value="DnaJ domain"/>
    <property type="match status" value="1"/>
</dbReference>
<dbReference type="Pfam" id="PF01556">
    <property type="entry name" value="DnaJ_C"/>
    <property type="match status" value="1"/>
</dbReference>
<dbReference type="InterPro" id="IPR002939">
    <property type="entry name" value="DnaJ_C"/>
</dbReference>
<feature type="repeat" description="CXXCXGXG motif" evidence="14">
    <location>
        <begin position="216"/>
        <end position="223"/>
    </location>
</feature>
<keyword evidence="7 14" id="KW-0863">Zinc-finger</keyword>
<dbReference type="GO" id="GO:0005737">
    <property type="term" value="C:cytoplasm"/>
    <property type="evidence" value="ECO:0007669"/>
    <property type="project" value="UniProtKB-SubCell"/>
</dbReference>
<keyword evidence="9 14" id="KW-0346">Stress response</keyword>
<dbReference type="SMART" id="SM00271">
    <property type="entry name" value="DnaJ"/>
    <property type="match status" value="1"/>
</dbReference>
<dbReference type="CDD" id="cd06257">
    <property type="entry name" value="DnaJ"/>
    <property type="match status" value="1"/>
</dbReference>
<dbReference type="GO" id="GO:0008270">
    <property type="term" value="F:zinc ion binding"/>
    <property type="evidence" value="ECO:0007669"/>
    <property type="project" value="UniProtKB-UniRule"/>
</dbReference>
<dbReference type="GO" id="GO:0005524">
    <property type="term" value="F:ATP binding"/>
    <property type="evidence" value="ECO:0007669"/>
    <property type="project" value="InterPro"/>
</dbReference>
<dbReference type="CDD" id="cd10747">
    <property type="entry name" value="DnaJ_C"/>
    <property type="match status" value="1"/>
</dbReference>
<evidence type="ECO:0000256" key="1">
    <source>
        <dbReference type="ARBA" id="ARBA00004496"/>
    </source>
</evidence>
<feature type="binding site" evidence="14">
    <location>
        <position position="216"/>
    </location>
    <ligand>
        <name>Zn(2+)</name>
        <dbReference type="ChEBI" id="CHEBI:29105"/>
        <label>1</label>
    </ligand>
</feature>
<organism evidence="18 19">
    <name type="scientific">Francisella tularensis subsp. novicida (strain ATCC 15482 / CCUG 33449 / U112)</name>
    <dbReference type="NCBI Taxonomy" id="401614"/>
    <lineage>
        <taxon>Bacteria</taxon>
        <taxon>Pseudomonadati</taxon>
        <taxon>Pseudomonadota</taxon>
        <taxon>Gammaproteobacteria</taxon>
        <taxon>Thiotrichales</taxon>
        <taxon>Francisellaceae</taxon>
        <taxon>Francisella</taxon>
    </lineage>
</organism>
<comment type="cofactor">
    <cofactor evidence="14">
        <name>Zn(2+)</name>
        <dbReference type="ChEBI" id="CHEBI:29105"/>
    </cofactor>
    <text evidence="14">Binds 2 Zn(2+) ions per monomer.</text>
</comment>
<dbReference type="AlphaFoldDB" id="A0Q7E9"/>
<feature type="binding site" evidence="14">
    <location>
        <position position="202"/>
    </location>
    <ligand>
        <name>Zn(2+)</name>
        <dbReference type="ChEBI" id="CHEBI:29105"/>
        <label>2</label>
    </ligand>
</feature>
<comment type="function">
    <text evidence="11 14">Participates actively in the response to hyperosmotic and heat shock by preventing the aggregation of stress-denatured proteins and by disaggregating proteins, also in an autonomous, DnaK-independent fashion. Unfolded proteins bind initially to DnaJ; upon interaction with the DnaJ-bound protein, DnaK hydrolyzes its bound ATP, resulting in the formation of a stable complex. GrpE releases ADP from DnaK; ATP binding to DnaK triggers the release of the substrate protein, thus completing the reaction cycle. Several rounds of ATP-dependent interactions between DnaJ, DnaK and GrpE are required for fully efficient folding. Also involved, together with DnaK and GrpE, in the DNA replication of plasmids through activation of initiation proteins.</text>
</comment>
<comment type="subunit">
    <text evidence="2 14">Homodimer.</text>
</comment>